<dbReference type="Gene3D" id="1.10.10.10">
    <property type="entry name" value="Winged helix-like DNA-binding domain superfamily/Winged helix DNA-binding domain"/>
    <property type="match status" value="1"/>
</dbReference>
<dbReference type="InterPro" id="IPR011990">
    <property type="entry name" value="TPR-like_helical_dom_sf"/>
</dbReference>
<dbReference type="InterPro" id="IPR019734">
    <property type="entry name" value="TPR_rpt"/>
</dbReference>
<dbReference type="InterPro" id="IPR051677">
    <property type="entry name" value="AfsR-DnrI-RedD_regulator"/>
</dbReference>
<dbReference type="InterPro" id="IPR016032">
    <property type="entry name" value="Sig_transdc_resp-reg_C-effctor"/>
</dbReference>
<gene>
    <name evidence="7" type="ORF">IW245_001421</name>
</gene>
<evidence type="ECO:0000259" key="6">
    <source>
        <dbReference type="PROSITE" id="PS51755"/>
    </source>
</evidence>
<dbReference type="InterPro" id="IPR036388">
    <property type="entry name" value="WH-like_DNA-bd_sf"/>
</dbReference>
<dbReference type="SMART" id="SM00028">
    <property type="entry name" value="TPR"/>
    <property type="match status" value="4"/>
</dbReference>
<evidence type="ECO:0000256" key="4">
    <source>
        <dbReference type="ARBA" id="ARBA00023163"/>
    </source>
</evidence>
<dbReference type="AlphaFoldDB" id="A0A8J7KVF0"/>
<comment type="caution">
    <text evidence="7">The sequence shown here is derived from an EMBL/GenBank/DDBJ whole genome shotgun (WGS) entry which is preliminary data.</text>
</comment>
<evidence type="ECO:0000313" key="8">
    <source>
        <dbReference type="Proteomes" id="UP000622552"/>
    </source>
</evidence>
<evidence type="ECO:0000256" key="5">
    <source>
        <dbReference type="PROSITE-ProRule" id="PRU01091"/>
    </source>
</evidence>
<dbReference type="GO" id="GO:0003677">
    <property type="term" value="F:DNA binding"/>
    <property type="evidence" value="ECO:0007669"/>
    <property type="project" value="UniProtKB-UniRule"/>
</dbReference>
<evidence type="ECO:0000256" key="3">
    <source>
        <dbReference type="ARBA" id="ARBA00023125"/>
    </source>
</evidence>
<name>A0A8J7KVF0_9ACTN</name>
<protein>
    <submittedName>
        <fullName evidence="7">DNA-binding SARP family transcriptional activator</fullName>
    </submittedName>
</protein>
<dbReference type="EMBL" id="JADOUF010000001">
    <property type="protein sequence ID" value="MBG6135227.1"/>
    <property type="molecule type" value="Genomic_DNA"/>
</dbReference>
<dbReference type="PROSITE" id="PS51755">
    <property type="entry name" value="OMPR_PHOB"/>
    <property type="match status" value="1"/>
</dbReference>
<evidence type="ECO:0000256" key="2">
    <source>
        <dbReference type="ARBA" id="ARBA00023015"/>
    </source>
</evidence>
<dbReference type="CDD" id="cd15831">
    <property type="entry name" value="BTAD"/>
    <property type="match status" value="1"/>
</dbReference>
<dbReference type="SMART" id="SM01043">
    <property type="entry name" value="BTAD"/>
    <property type="match status" value="1"/>
</dbReference>
<dbReference type="PANTHER" id="PTHR35807">
    <property type="entry name" value="TRANSCRIPTIONAL REGULATOR REDD-RELATED"/>
    <property type="match status" value="1"/>
</dbReference>
<organism evidence="7 8">
    <name type="scientific">Longispora fulva</name>
    <dbReference type="NCBI Taxonomy" id="619741"/>
    <lineage>
        <taxon>Bacteria</taxon>
        <taxon>Bacillati</taxon>
        <taxon>Actinomycetota</taxon>
        <taxon>Actinomycetes</taxon>
        <taxon>Micromonosporales</taxon>
        <taxon>Micromonosporaceae</taxon>
        <taxon>Longispora</taxon>
    </lineage>
</organism>
<dbReference type="SMART" id="SM00862">
    <property type="entry name" value="Trans_reg_C"/>
    <property type="match status" value="1"/>
</dbReference>
<accession>A0A8J7KVF0</accession>
<dbReference type="RefSeq" id="WP_197002368.1">
    <property type="nucleotide sequence ID" value="NZ_BONS01000003.1"/>
</dbReference>
<keyword evidence="8" id="KW-1185">Reference proteome</keyword>
<feature type="DNA-binding region" description="OmpR/PhoB-type" evidence="5">
    <location>
        <begin position="1"/>
        <end position="93"/>
    </location>
</feature>
<feature type="domain" description="OmpR/PhoB-type" evidence="6">
    <location>
        <begin position="1"/>
        <end position="93"/>
    </location>
</feature>
<dbReference type="GO" id="GO:0006355">
    <property type="term" value="P:regulation of DNA-templated transcription"/>
    <property type="evidence" value="ECO:0007669"/>
    <property type="project" value="InterPro"/>
</dbReference>
<keyword evidence="2" id="KW-0805">Transcription regulation</keyword>
<keyword evidence="4" id="KW-0804">Transcription</keyword>
<dbReference type="SUPFAM" id="SSF48452">
    <property type="entry name" value="TPR-like"/>
    <property type="match status" value="2"/>
</dbReference>
<evidence type="ECO:0000256" key="1">
    <source>
        <dbReference type="ARBA" id="ARBA00005820"/>
    </source>
</evidence>
<comment type="similarity">
    <text evidence="1">Belongs to the AfsR/DnrI/RedD regulatory family.</text>
</comment>
<sequence>MSDGFELRILGPLELVRDGVTVTVEGRKPRQLLATLALHHGRTVSVDHAVEVLWPDGPPRSAVANVHTYVSYLRGLLGDDRLHRRPPGYRLQLGDGELDAARFDADDPGSLRLWRGFPVENLPQSPLWAAEVDRLVERWRSVRQAGAAADPAGRLEDLRALVAEDPLREDSWLLLMTALEATGRRAEALAAYVRARRALAEELGVEPGEALRALHRSLLLRDEVPGLAGAARLDGEAAGVLRGLARLGLGPVPGWVVGALADRTSWRSVLETLHTRRLVRDHGVDALGQPRLALPVLVGLLAPDLPGVPDDAAVRRVLGGYLALADRAARTLPVRVFGPGALVAQRWPVPGGDVLTADPVAWFTAERDSLVAAVGLAARAGYPDLAWELAHALVPWCDLVGRTTDWERTTRAAHAACRRAGDLLGEAVTLRDLGQVHLYRDRYGAATEAFGRSRLLYARLGNPRGEAGACAGLGAVHRIRGELDEARDCLGRSLAFYSADGDRHGQAYVHGALGAVALAGGDLRAAADALLTGLRLAGEVDDAHRTAHLTHQLGVVRLRSGDRAGALAAMGAALEGFAALGDAHGEAYCLTDLAGFDRTVGAVARLTRAWEIFERIGDRRAQARTARRLGELHTNALAAAYTSEALRLQSTVDS</sequence>
<dbReference type="SUPFAM" id="SSF46894">
    <property type="entry name" value="C-terminal effector domain of the bipartite response regulators"/>
    <property type="match status" value="1"/>
</dbReference>
<reference evidence="7" key="1">
    <citation type="submission" date="2020-11" db="EMBL/GenBank/DDBJ databases">
        <title>Sequencing the genomes of 1000 actinobacteria strains.</title>
        <authorList>
            <person name="Klenk H.-P."/>
        </authorList>
    </citation>
    <scope>NUCLEOTIDE SEQUENCE</scope>
    <source>
        <strain evidence="7">DSM 45356</strain>
    </source>
</reference>
<dbReference type="Gene3D" id="1.25.40.10">
    <property type="entry name" value="Tetratricopeptide repeat domain"/>
    <property type="match status" value="2"/>
</dbReference>
<dbReference type="InterPro" id="IPR001867">
    <property type="entry name" value="OmpR/PhoB-type_DNA-bd"/>
</dbReference>
<dbReference type="Proteomes" id="UP000622552">
    <property type="component" value="Unassembled WGS sequence"/>
</dbReference>
<keyword evidence="3 5" id="KW-0238">DNA-binding</keyword>
<dbReference type="GO" id="GO:0000160">
    <property type="term" value="P:phosphorelay signal transduction system"/>
    <property type="evidence" value="ECO:0007669"/>
    <property type="project" value="InterPro"/>
</dbReference>
<dbReference type="PANTHER" id="PTHR35807:SF1">
    <property type="entry name" value="TRANSCRIPTIONAL REGULATOR REDD"/>
    <property type="match status" value="1"/>
</dbReference>
<dbReference type="Pfam" id="PF03704">
    <property type="entry name" value="BTAD"/>
    <property type="match status" value="1"/>
</dbReference>
<dbReference type="InterPro" id="IPR005158">
    <property type="entry name" value="BTAD"/>
</dbReference>
<evidence type="ECO:0000313" key="7">
    <source>
        <dbReference type="EMBL" id="MBG6135227.1"/>
    </source>
</evidence>
<proteinExistence type="inferred from homology"/>